<dbReference type="Proteomes" id="UP000319627">
    <property type="component" value="Unassembled WGS sequence"/>
</dbReference>
<dbReference type="PANTHER" id="PTHR14097:SF7">
    <property type="entry name" value="OXIDOREDUCTASE HTATIP2"/>
    <property type="match status" value="1"/>
</dbReference>
<dbReference type="OrthoDB" id="9798632at2"/>
<organism evidence="1 2">
    <name type="scientific">Azomonas agilis</name>
    <dbReference type="NCBI Taxonomy" id="116849"/>
    <lineage>
        <taxon>Bacteria</taxon>
        <taxon>Pseudomonadati</taxon>
        <taxon>Pseudomonadota</taxon>
        <taxon>Gammaproteobacteria</taxon>
        <taxon>Pseudomonadales</taxon>
        <taxon>Pseudomonadaceae</taxon>
        <taxon>Azomonas</taxon>
    </lineage>
</organism>
<protein>
    <recommendedName>
        <fullName evidence="3">Nucleoside-diphosphate sugar epimerase</fullName>
    </recommendedName>
</protein>
<dbReference type="RefSeq" id="WP_144571422.1">
    <property type="nucleotide sequence ID" value="NZ_VLKG01000005.1"/>
</dbReference>
<reference evidence="1 2" key="1">
    <citation type="submission" date="2019-07" db="EMBL/GenBank/DDBJ databases">
        <title>Genomic Encyclopedia of Type Strains, Phase I: the one thousand microbial genomes (KMG-I) project.</title>
        <authorList>
            <person name="Kyrpides N."/>
        </authorList>
    </citation>
    <scope>NUCLEOTIDE SEQUENCE [LARGE SCALE GENOMIC DNA]</scope>
    <source>
        <strain evidence="1 2">DSM 375</strain>
    </source>
</reference>
<gene>
    <name evidence="1" type="ORF">LX59_01716</name>
</gene>
<evidence type="ECO:0000313" key="2">
    <source>
        <dbReference type="Proteomes" id="UP000319627"/>
    </source>
</evidence>
<dbReference type="SUPFAM" id="SSF51735">
    <property type="entry name" value="NAD(P)-binding Rossmann-fold domains"/>
    <property type="match status" value="1"/>
</dbReference>
<name>A0A562IK93_9GAMM</name>
<accession>A0A562IK93</accession>
<comment type="caution">
    <text evidence="1">The sequence shown here is derived from an EMBL/GenBank/DDBJ whole genome shotgun (WGS) entry which is preliminary data.</text>
</comment>
<sequence length="224" mass="23589">MTMPSEQRTVLLAGATGLVGSFMLQALLIDPSVAQVHTLSRRPLTIRHPKLQTHLVDFTCLPELPPADEVYLALGTTIKVAGSKAAFRAVDFDANLAVAQAAFAAGARRVGLISAGAANAKSTMFYNRVKGELEDALKAMPLTALVIAQPSLLLDYRDGLGQPTRYGEIIAIPIAKLLAPILPGAYKPVHARAVAQALVRTLPTAQGVVALPSNVLARLGAERA</sequence>
<dbReference type="AlphaFoldDB" id="A0A562IK93"/>
<keyword evidence="2" id="KW-1185">Reference proteome</keyword>
<dbReference type="EMBL" id="VLKG01000005">
    <property type="protein sequence ID" value="TWH71429.1"/>
    <property type="molecule type" value="Genomic_DNA"/>
</dbReference>
<evidence type="ECO:0008006" key="3">
    <source>
        <dbReference type="Google" id="ProtNLM"/>
    </source>
</evidence>
<proteinExistence type="predicted"/>
<evidence type="ECO:0000313" key="1">
    <source>
        <dbReference type="EMBL" id="TWH71429.1"/>
    </source>
</evidence>
<dbReference type="InterPro" id="IPR036291">
    <property type="entry name" value="NAD(P)-bd_dom_sf"/>
</dbReference>
<dbReference type="Gene3D" id="3.40.50.720">
    <property type="entry name" value="NAD(P)-binding Rossmann-like Domain"/>
    <property type="match status" value="1"/>
</dbReference>
<dbReference type="PANTHER" id="PTHR14097">
    <property type="entry name" value="OXIDOREDUCTASE HTATIP2"/>
    <property type="match status" value="1"/>
</dbReference>